<dbReference type="EMBL" id="FNCE01000002">
    <property type="protein sequence ID" value="SDF78036.1"/>
    <property type="molecule type" value="Genomic_DNA"/>
</dbReference>
<dbReference type="GO" id="GO:0006353">
    <property type="term" value="P:DNA-templated transcription termination"/>
    <property type="evidence" value="ECO:0007669"/>
    <property type="project" value="UniProtKB-UniRule"/>
</dbReference>
<dbReference type="Pfam" id="PF01029">
    <property type="entry name" value="NusB"/>
    <property type="match status" value="1"/>
</dbReference>
<evidence type="ECO:0000256" key="5">
    <source>
        <dbReference type="ARBA" id="ARBA00023163"/>
    </source>
</evidence>
<dbReference type="Gene3D" id="1.10.940.10">
    <property type="entry name" value="NusB-like"/>
    <property type="match status" value="1"/>
</dbReference>
<evidence type="ECO:0000259" key="7">
    <source>
        <dbReference type="Pfam" id="PF01029"/>
    </source>
</evidence>
<dbReference type="AlphaFoldDB" id="A0A1G7NVH0"/>
<dbReference type="InterPro" id="IPR035926">
    <property type="entry name" value="NusB-like_sf"/>
</dbReference>
<dbReference type="NCBIfam" id="TIGR01951">
    <property type="entry name" value="nusB"/>
    <property type="match status" value="1"/>
</dbReference>
<dbReference type="PANTHER" id="PTHR11078:SF3">
    <property type="entry name" value="ANTITERMINATION NUSB DOMAIN-CONTAINING PROTEIN"/>
    <property type="match status" value="1"/>
</dbReference>
<dbReference type="GO" id="GO:0005829">
    <property type="term" value="C:cytosol"/>
    <property type="evidence" value="ECO:0007669"/>
    <property type="project" value="TreeGrafter"/>
</dbReference>
<dbReference type="STRING" id="1082479.SAMN05216241_102329"/>
<organism evidence="8 9">
    <name type="scientific">Limimonas halophila</name>
    <dbReference type="NCBI Taxonomy" id="1082479"/>
    <lineage>
        <taxon>Bacteria</taxon>
        <taxon>Pseudomonadati</taxon>
        <taxon>Pseudomonadota</taxon>
        <taxon>Alphaproteobacteria</taxon>
        <taxon>Rhodospirillales</taxon>
        <taxon>Rhodovibrionaceae</taxon>
        <taxon>Limimonas</taxon>
    </lineage>
</organism>
<gene>
    <name evidence="6" type="primary">nusB</name>
    <name evidence="8" type="ORF">SAMN05216241_102329</name>
</gene>
<accession>A0A1G7NVH0</accession>
<sequence>MSAASARPHAPDRRTQARLAAVQALYQVELGELDPGTVLLDFLQNRLHEDMEGLKIGRVDRTLFGQLVNGVPGRRRELDDMVCAVLDPDWPLDRLETVLRIILECGAYELSENQDAPVGAIINEYVELGRAFFDGGEAGLVNGVLDRLARTLHPETARGGDAAGDFA</sequence>
<evidence type="ECO:0000256" key="1">
    <source>
        <dbReference type="ARBA" id="ARBA00005952"/>
    </source>
</evidence>
<dbReference type="GO" id="GO:0003723">
    <property type="term" value="F:RNA binding"/>
    <property type="evidence" value="ECO:0007669"/>
    <property type="project" value="UniProtKB-UniRule"/>
</dbReference>
<dbReference type="HAMAP" id="MF_00073">
    <property type="entry name" value="NusB"/>
    <property type="match status" value="1"/>
</dbReference>
<evidence type="ECO:0000313" key="9">
    <source>
        <dbReference type="Proteomes" id="UP000199415"/>
    </source>
</evidence>
<keyword evidence="2 6" id="KW-0889">Transcription antitermination</keyword>
<name>A0A1G7NVH0_9PROT</name>
<reference evidence="8 9" key="1">
    <citation type="submission" date="2016-10" db="EMBL/GenBank/DDBJ databases">
        <authorList>
            <person name="de Groot N.N."/>
        </authorList>
    </citation>
    <scope>NUCLEOTIDE SEQUENCE [LARGE SCALE GENOMIC DNA]</scope>
    <source>
        <strain evidence="8 9">DSM 25584</strain>
    </source>
</reference>
<dbReference type="SUPFAM" id="SSF48013">
    <property type="entry name" value="NusB-like"/>
    <property type="match status" value="1"/>
</dbReference>
<keyword evidence="3 6" id="KW-0694">RNA-binding</keyword>
<keyword evidence="4 6" id="KW-0805">Transcription regulation</keyword>
<evidence type="ECO:0000256" key="4">
    <source>
        <dbReference type="ARBA" id="ARBA00023015"/>
    </source>
</evidence>
<evidence type="ECO:0000256" key="2">
    <source>
        <dbReference type="ARBA" id="ARBA00022814"/>
    </source>
</evidence>
<comment type="function">
    <text evidence="6">Involved in transcription antitermination. Required for transcription of ribosomal RNA (rRNA) genes. Binds specifically to the boxA antiterminator sequence of the ribosomal RNA (rrn) operons.</text>
</comment>
<dbReference type="InterPro" id="IPR006027">
    <property type="entry name" value="NusB_RsmB_TIM44"/>
</dbReference>
<keyword evidence="9" id="KW-1185">Reference proteome</keyword>
<feature type="domain" description="NusB/RsmB/TIM44" evidence="7">
    <location>
        <begin position="16"/>
        <end position="150"/>
    </location>
</feature>
<dbReference type="OrthoDB" id="9797817at2"/>
<dbReference type="RefSeq" id="WP_090018946.1">
    <property type="nucleotide sequence ID" value="NZ_FNCE01000002.1"/>
</dbReference>
<dbReference type="Proteomes" id="UP000199415">
    <property type="component" value="Unassembled WGS sequence"/>
</dbReference>
<keyword evidence="5 6" id="KW-0804">Transcription</keyword>
<evidence type="ECO:0000256" key="6">
    <source>
        <dbReference type="HAMAP-Rule" id="MF_00073"/>
    </source>
</evidence>
<comment type="similarity">
    <text evidence="1 6">Belongs to the NusB family.</text>
</comment>
<protein>
    <recommendedName>
        <fullName evidence="6">Transcription antitermination protein NusB</fullName>
    </recommendedName>
    <alternativeName>
        <fullName evidence="6">Antitermination factor NusB</fullName>
    </alternativeName>
</protein>
<proteinExistence type="inferred from homology"/>
<dbReference type="GO" id="GO:0031564">
    <property type="term" value="P:transcription antitermination"/>
    <property type="evidence" value="ECO:0007669"/>
    <property type="project" value="UniProtKB-KW"/>
</dbReference>
<evidence type="ECO:0000256" key="3">
    <source>
        <dbReference type="ARBA" id="ARBA00022884"/>
    </source>
</evidence>
<dbReference type="InterPro" id="IPR011605">
    <property type="entry name" value="NusB_fam"/>
</dbReference>
<dbReference type="PANTHER" id="PTHR11078">
    <property type="entry name" value="N UTILIZATION SUBSTANCE PROTEIN B-RELATED"/>
    <property type="match status" value="1"/>
</dbReference>
<evidence type="ECO:0000313" key="8">
    <source>
        <dbReference type="EMBL" id="SDF78036.1"/>
    </source>
</evidence>